<keyword evidence="10" id="KW-0915">Sodium</keyword>
<dbReference type="HAMAP" id="MF_00454">
    <property type="entry name" value="FluC"/>
    <property type="match status" value="1"/>
</dbReference>
<feature type="binding site" evidence="10">
    <location>
        <position position="67"/>
    </location>
    <ligand>
        <name>Na(+)</name>
        <dbReference type="ChEBI" id="CHEBI:29101"/>
        <note>structural</note>
    </ligand>
</feature>
<keyword evidence="6 10" id="KW-0407">Ion channel</keyword>
<keyword evidence="4 10" id="KW-1133">Transmembrane helix</keyword>
<evidence type="ECO:0000313" key="12">
    <source>
        <dbReference type="Proteomes" id="UP001501470"/>
    </source>
</evidence>
<gene>
    <name evidence="10 11" type="primary">crcB</name>
    <name evidence="10" type="synonym">fluC</name>
    <name evidence="11" type="ORF">GCM10009827_048290</name>
</gene>
<feature type="transmembrane region" description="Helical" evidence="10">
    <location>
        <begin position="29"/>
        <end position="49"/>
    </location>
</feature>
<sequence>MTLLLVLIGGAVGAPARYLTERALKDRSPLGTLIVNVFGSALLGALIGAGDALPATVRTLVGTGFCGALTTYSTFSLETLRLVEEGRPRRAAAYVTASLVLGLAAATAGYTLTQTLR</sequence>
<feature type="transmembrane region" description="Helical" evidence="10">
    <location>
        <begin position="91"/>
        <end position="112"/>
    </location>
</feature>
<keyword evidence="2 10" id="KW-1003">Cell membrane</keyword>
<dbReference type="Pfam" id="PF02537">
    <property type="entry name" value="CRCB"/>
    <property type="match status" value="1"/>
</dbReference>
<keyword evidence="10" id="KW-0406">Ion transport</keyword>
<feature type="binding site" evidence="10">
    <location>
        <position position="70"/>
    </location>
    <ligand>
        <name>Na(+)</name>
        <dbReference type="ChEBI" id="CHEBI:29101"/>
        <note>structural</note>
    </ligand>
</feature>
<proteinExistence type="inferred from homology"/>
<evidence type="ECO:0000256" key="4">
    <source>
        <dbReference type="ARBA" id="ARBA00022989"/>
    </source>
</evidence>
<comment type="subcellular location">
    <subcellularLocation>
        <location evidence="1 10">Cell membrane</location>
        <topology evidence="1 10">Multi-pass membrane protein</topology>
    </subcellularLocation>
</comment>
<name>A0ABP4LK50_9ACTN</name>
<keyword evidence="5 10" id="KW-0472">Membrane</keyword>
<evidence type="ECO:0000256" key="1">
    <source>
        <dbReference type="ARBA" id="ARBA00004651"/>
    </source>
</evidence>
<dbReference type="PANTHER" id="PTHR28259:SF1">
    <property type="entry name" value="FLUORIDE EXPORT PROTEIN 1-RELATED"/>
    <property type="match status" value="1"/>
</dbReference>
<comment type="caution">
    <text evidence="11">The sequence shown here is derived from an EMBL/GenBank/DDBJ whole genome shotgun (WGS) entry which is preliminary data.</text>
</comment>
<keyword evidence="3 10" id="KW-0812">Transmembrane</keyword>
<comment type="catalytic activity">
    <reaction evidence="8">
        <text>fluoride(in) = fluoride(out)</text>
        <dbReference type="Rhea" id="RHEA:76159"/>
        <dbReference type="ChEBI" id="CHEBI:17051"/>
    </reaction>
    <physiologicalReaction direction="left-to-right" evidence="8">
        <dbReference type="Rhea" id="RHEA:76160"/>
    </physiologicalReaction>
</comment>
<dbReference type="PANTHER" id="PTHR28259">
    <property type="entry name" value="FLUORIDE EXPORT PROTEIN 1-RELATED"/>
    <property type="match status" value="1"/>
</dbReference>
<comment type="activity regulation">
    <text evidence="10">Na(+) is not transported, but it plays an essential structural role and its presence is essential for fluoride channel function.</text>
</comment>
<organism evidence="11 12">
    <name type="scientific">Dactylosporangium maewongense</name>
    <dbReference type="NCBI Taxonomy" id="634393"/>
    <lineage>
        <taxon>Bacteria</taxon>
        <taxon>Bacillati</taxon>
        <taxon>Actinomycetota</taxon>
        <taxon>Actinomycetes</taxon>
        <taxon>Micromonosporales</taxon>
        <taxon>Micromonosporaceae</taxon>
        <taxon>Dactylosporangium</taxon>
    </lineage>
</organism>
<comment type="function">
    <text evidence="9 10">Fluoride-specific ion channel. Important for reducing fluoride concentration in the cell, thus reducing its toxicity.</text>
</comment>
<comment type="caution">
    <text evidence="10">Lacks conserved residue(s) required for the propagation of feature annotation.</text>
</comment>
<protein>
    <recommendedName>
        <fullName evidence="10">Fluoride-specific ion channel FluC</fullName>
    </recommendedName>
</protein>
<evidence type="ECO:0000256" key="7">
    <source>
        <dbReference type="ARBA" id="ARBA00035120"/>
    </source>
</evidence>
<keyword evidence="10" id="KW-0813">Transport</keyword>
<evidence type="ECO:0000256" key="2">
    <source>
        <dbReference type="ARBA" id="ARBA00022475"/>
    </source>
</evidence>
<evidence type="ECO:0000256" key="6">
    <source>
        <dbReference type="ARBA" id="ARBA00023303"/>
    </source>
</evidence>
<reference evidence="12" key="1">
    <citation type="journal article" date="2019" name="Int. J. Syst. Evol. Microbiol.">
        <title>The Global Catalogue of Microorganisms (GCM) 10K type strain sequencing project: providing services to taxonomists for standard genome sequencing and annotation.</title>
        <authorList>
            <consortium name="The Broad Institute Genomics Platform"/>
            <consortium name="The Broad Institute Genome Sequencing Center for Infectious Disease"/>
            <person name="Wu L."/>
            <person name="Ma J."/>
        </authorList>
    </citation>
    <scope>NUCLEOTIDE SEQUENCE [LARGE SCALE GENOMIC DNA]</scope>
    <source>
        <strain evidence="12">JCM 15933</strain>
    </source>
</reference>
<keyword evidence="12" id="KW-1185">Reference proteome</keyword>
<dbReference type="RefSeq" id="WP_344504322.1">
    <property type="nucleotide sequence ID" value="NZ_BAAAQD010000009.1"/>
</dbReference>
<keyword evidence="10" id="KW-0479">Metal-binding</keyword>
<accession>A0ABP4LK50</accession>
<evidence type="ECO:0000256" key="5">
    <source>
        <dbReference type="ARBA" id="ARBA00023136"/>
    </source>
</evidence>
<dbReference type="NCBIfam" id="TIGR00494">
    <property type="entry name" value="crcB"/>
    <property type="match status" value="1"/>
</dbReference>
<evidence type="ECO:0000256" key="3">
    <source>
        <dbReference type="ARBA" id="ARBA00022692"/>
    </source>
</evidence>
<evidence type="ECO:0000256" key="9">
    <source>
        <dbReference type="ARBA" id="ARBA00049940"/>
    </source>
</evidence>
<comment type="similarity">
    <text evidence="7 10">Belongs to the fluoride channel Fluc/FEX (TC 1.A.43) family.</text>
</comment>
<dbReference type="InterPro" id="IPR003691">
    <property type="entry name" value="FluC"/>
</dbReference>
<dbReference type="EMBL" id="BAAAQD010000009">
    <property type="protein sequence ID" value="GAA1525864.1"/>
    <property type="molecule type" value="Genomic_DNA"/>
</dbReference>
<evidence type="ECO:0000256" key="10">
    <source>
        <dbReference type="HAMAP-Rule" id="MF_00454"/>
    </source>
</evidence>
<evidence type="ECO:0000313" key="11">
    <source>
        <dbReference type="EMBL" id="GAA1525864.1"/>
    </source>
</evidence>
<dbReference type="Proteomes" id="UP001501470">
    <property type="component" value="Unassembled WGS sequence"/>
</dbReference>
<evidence type="ECO:0000256" key="8">
    <source>
        <dbReference type="ARBA" id="ARBA00035585"/>
    </source>
</evidence>